<feature type="transmembrane region" description="Helical" evidence="8">
    <location>
        <begin position="164"/>
        <end position="185"/>
    </location>
</feature>
<gene>
    <name evidence="9" type="ORF">A1359_17180</name>
</gene>
<dbReference type="EMBL" id="LUUI01000157">
    <property type="protein sequence ID" value="OAI10221.1"/>
    <property type="molecule type" value="Genomic_DNA"/>
</dbReference>
<proteinExistence type="inferred from homology"/>
<evidence type="ECO:0000256" key="3">
    <source>
        <dbReference type="ARBA" id="ARBA00022448"/>
    </source>
</evidence>
<comment type="subcellular location">
    <subcellularLocation>
        <location evidence="1">Cell membrane</location>
        <topology evidence="1">Multi-pass membrane protein</topology>
    </subcellularLocation>
</comment>
<evidence type="ECO:0000256" key="8">
    <source>
        <dbReference type="SAM" id="Phobius"/>
    </source>
</evidence>
<organism evidence="9 10">
    <name type="scientific">Methylomonas lenta</name>
    <dbReference type="NCBI Taxonomy" id="980561"/>
    <lineage>
        <taxon>Bacteria</taxon>
        <taxon>Pseudomonadati</taxon>
        <taxon>Pseudomonadota</taxon>
        <taxon>Gammaproteobacteria</taxon>
        <taxon>Methylococcales</taxon>
        <taxon>Methylococcaceae</taxon>
        <taxon>Methylomonas</taxon>
    </lineage>
</organism>
<dbReference type="OrthoDB" id="5562213at2"/>
<evidence type="ECO:0000256" key="5">
    <source>
        <dbReference type="ARBA" id="ARBA00022692"/>
    </source>
</evidence>
<reference evidence="9 10" key="1">
    <citation type="submission" date="2016-03" db="EMBL/GenBank/DDBJ databases">
        <authorList>
            <person name="Ploux O."/>
        </authorList>
    </citation>
    <scope>NUCLEOTIDE SEQUENCE [LARGE SCALE GENOMIC DNA]</scope>
    <source>
        <strain evidence="9 10">R-45370</strain>
    </source>
</reference>
<evidence type="ECO:0000256" key="1">
    <source>
        <dbReference type="ARBA" id="ARBA00004651"/>
    </source>
</evidence>
<dbReference type="Pfam" id="PF01594">
    <property type="entry name" value="AI-2E_transport"/>
    <property type="match status" value="1"/>
</dbReference>
<keyword evidence="6 8" id="KW-1133">Transmembrane helix</keyword>
<dbReference type="RefSeq" id="WP_066987575.1">
    <property type="nucleotide sequence ID" value="NZ_LUUI01000157.1"/>
</dbReference>
<feature type="transmembrane region" description="Helical" evidence="8">
    <location>
        <begin position="248"/>
        <end position="278"/>
    </location>
</feature>
<protein>
    <submittedName>
        <fullName evidence="9">AI-2E family transporter</fullName>
    </submittedName>
</protein>
<dbReference type="GO" id="GO:0055085">
    <property type="term" value="P:transmembrane transport"/>
    <property type="evidence" value="ECO:0007669"/>
    <property type="project" value="TreeGrafter"/>
</dbReference>
<dbReference type="InterPro" id="IPR002549">
    <property type="entry name" value="AI-2E-like"/>
</dbReference>
<keyword evidence="10" id="KW-1185">Reference proteome</keyword>
<keyword evidence="3" id="KW-0813">Transport</keyword>
<keyword evidence="7 8" id="KW-0472">Membrane</keyword>
<sequence>MSKKTDFSNFDFVRDFFHRFLPNSQVVSLAISLIVGSLLIYSLLGLLMPVFAAIVLAYLLEGLVHKVERLPTPRVLAVHLVFFAFLTALGFVLFVLLPMVSEQTVQLVQRIPEMVYSAQIQIMRLPEMYPEIITQARIREIMFSIQQDLLKYGQDLISGSAQSFAGLLAAVIYLFLVPMMVFFFMKDKDMLIGWFAQFSPQDMTLTQRVWQEVDIQIANYVRGKFVEVFILWAASYITFSLLKLNYAMLLAVLMGLSVVIPYVGATLVTFPVLGVAYVQWGMSDGNEFMYILIAYCIIQAMDGVVLVPLLFSEAVNLHPIAIIVAILFFGGTWGFWGVFFAIPLATLVKAVLTAWPQSGQMPDLSVNQQEREVQG</sequence>
<evidence type="ECO:0000256" key="2">
    <source>
        <dbReference type="ARBA" id="ARBA00009773"/>
    </source>
</evidence>
<keyword evidence="5 8" id="KW-0812">Transmembrane</keyword>
<feature type="transmembrane region" description="Helical" evidence="8">
    <location>
        <begin position="225"/>
        <end position="242"/>
    </location>
</feature>
<feature type="transmembrane region" description="Helical" evidence="8">
    <location>
        <begin position="76"/>
        <end position="97"/>
    </location>
</feature>
<dbReference type="PANTHER" id="PTHR21716:SF53">
    <property type="entry name" value="PERMEASE PERM-RELATED"/>
    <property type="match status" value="1"/>
</dbReference>
<evidence type="ECO:0000256" key="6">
    <source>
        <dbReference type="ARBA" id="ARBA00022989"/>
    </source>
</evidence>
<evidence type="ECO:0000313" key="10">
    <source>
        <dbReference type="Proteomes" id="UP000078476"/>
    </source>
</evidence>
<evidence type="ECO:0000313" key="9">
    <source>
        <dbReference type="EMBL" id="OAI10221.1"/>
    </source>
</evidence>
<dbReference type="Proteomes" id="UP000078476">
    <property type="component" value="Unassembled WGS sequence"/>
</dbReference>
<accession>A0A177MX73</accession>
<evidence type="ECO:0000256" key="4">
    <source>
        <dbReference type="ARBA" id="ARBA00022475"/>
    </source>
</evidence>
<evidence type="ECO:0000256" key="7">
    <source>
        <dbReference type="ARBA" id="ARBA00023136"/>
    </source>
</evidence>
<feature type="transmembrane region" description="Helical" evidence="8">
    <location>
        <begin position="317"/>
        <end position="342"/>
    </location>
</feature>
<name>A0A177MX73_9GAMM</name>
<comment type="similarity">
    <text evidence="2">Belongs to the autoinducer-2 exporter (AI-2E) (TC 2.A.86) family.</text>
</comment>
<dbReference type="AlphaFoldDB" id="A0A177MX73"/>
<feature type="transmembrane region" description="Helical" evidence="8">
    <location>
        <begin position="46"/>
        <end position="64"/>
    </location>
</feature>
<feature type="transmembrane region" description="Helical" evidence="8">
    <location>
        <begin position="290"/>
        <end position="311"/>
    </location>
</feature>
<comment type="caution">
    <text evidence="9">The sequence shown here is derived from an EMBL/GenBank/DDBJ whole genome shotgun (WGS) entry which is preliminary data.</text>
</comment>
<dbReference type="GO" id="GO:0005886">
    <property type="term" value="C:plasma membrane"/>
    <property type="evidence" value="ECO:0007669"/>
    <property type="project" value="UniProtKB-SubCell"/>
</dbReference>
<dbReference type="PANTHER" id="PTHR21716">
    <property type="entry name" value="TRANSMEMBRANE PROTEIN"/>
    <property type="match status" value="1"/>
</dbReference>
<keyword evidence="4" id="KW-1003">Cell membrane</keyword>